<proteinExistence type="predicted"/>
<evidence type="ECO:0000313" key="1">
    <source>
        <dbReference type="EMBL" id="SVE14055.1"/>
    </source>
</evidence>
<gene>
    <name evidence="1" type="ORF">METZ01_LOCUS466909</name>
</gene>
<sequence length="50" mass="5379">MAPTLGTGAKPLLARHQLLDCCTNGINLLARAAKFRVCIQALPDPDNFKT</sequence>
<dbReference type="EMBL" id="UINC01196860">
    <property type="protein sequence ID" value="SVE14055.1"/>
    <property type="molecule type" value="Genomic_DNA"/>
</dbReference>
<reference evidence="1" key="1">
    <citation type="submission" date="2018-05" db="EMBL/GenBank/DDBJ databases">
        <authorList>
            <person name="Lanie J.A."/>
            <person name="Ng W.-L."/>
            <person name="Kazmierczak K.M."/>
            <person name="Andrzejewski T.M."/>
            <person name="Davidsen T.M."/>
            <person name="Wayne K.J."/>
            <person name="Tettelin H."/>
            <person name="Glass J.I."/>
            <person name="Rusch D."/>
            <person name="Podicherti R."/>
            <person name="Tsui H.-C.T."/>
            <person name="Winkler M.E."/>
        </authorList>
    </citation>
    <scope>NUCLEOTIDE SEQUENCE</scope>
</reference>
<organism evidence="1">
    <name type="scientific">marine metagenome</name>
    <dbReference type="NCBI Taxonomy" id="408172"/>
    <lineage>
        <taxon>unclassified sequences</taxon>
        <taxon>metagenomes</taxon>
        <taxon>ecological metagenomes</taxon>
    </lineage>
</organism>
<dbReference type="AlphaFoldDB" id="A0A383B3M3"/>
<protein>
    <submittedName>
        <fullName evidence="1">Uncharacterized protein</fullName>
    </submittedName>
</protein>
<name>A0A383B3M3_9ZZZZ</name>
<accession>A0A383B3M3</accession>
<feature type="non-terminal residue" evidence="1">
    <location>
        <position position="50"/>
    </location>
</feature>